<dbReference type="Proteomes" id="UP001165960">
    <property type="component" value="Unassembled WGS sequence"/>
</dbReference>
<dbReference type="EMBL" id="QTSX02003561">
    <property type="protein sequence ID" value="KAJ9070759.1"/>
    <property type="molecule type" value="Genomic_DNA"/>
</dbReference>
<protein>
    <submittedName>
        <fullName evidence="1">Uncharacterized protein</fullName>
    </submittedName>
</protein>
<reference evidence="1" key="1">
    <citation type="submission" date="2022-04" db="EMBL/GenBank/DDBJ databases">
        <title>Genome of the entomopathogenic fungus Entomophthora muscae.</title>
        <authorList>
            <person name="Elya C."/>
            <person name="Lovett B.R."/>
            <person name="Lee E."/>
            <person name="Macias A.M."/>
            <person name="Hajek A.E."/>
            <person name="De Bivort B.L."/>
            <person name="Kasson M.T."/>
            <person name="De Fine Licht H.H."/>
            <person name="Stajich J.E."/>
        </authorList>
    </citation>
    <scope>NUCLEOTIDE SEQUENCE</scope>
    <source>
        <strain evidence="1">Berkeley</strain>
    </source>
</reference>
<evidence type="ECO:0000313" key="1">
    <source>
        <dbReference type="EMBL" id="KAJ9070759.1"/>
    </source>
</evidence>
<keyword evidence="2" id="KW-1185">Reference proteome</keyword>
<name>A0ACC2T7X4_9FUNG</name>
<organism evidence="1 2">
    <name type="scientific">Entomophthora muscae</name>
    <dbReference type="NCBI Taxonomy" id="34485"/>
    <lineage>
        <taxon>Eukaryota</taxon>
        <taxon>Fungi</taxon>
        <taxon>Fungi incertae sedis</taxon>
        <taxon>Zoopagomycota</taxon>
        <taxon>Entomophthoromycotina</taxon>
        <taxon>Entomophthoromycetes</taxon>
        <taxon>Entomophthorales</taxon>
        <taxon>Entomophthoraceae</taxon>
        <taxon>Entomophthora</taxon>
    </lineage>
</organism>
<proteinExistence type="predicted"/>
<gene>
    <name evidence="1" type="ORF">DSO57_1004351</name>
</gene>
<sequence>MPVLTGASIAVALAGTIYLALGFTIVRSIYFWSNIAMTPTEKATKTISSLDINFERVGYNGDKLHYANPSGLLNFPGPDLSDEVCISSRHLDKEIDLCYWVEKRELQVSDPYYPKALPECRGKANCPLKKSVPVGIQAKFYPQHGLAPAIIPSSIDSKLALYNSSKLSKVKYEIVDSGRIWIRSFNWLYEGSYNISSRPFSKFNFTFLWPSLLPSGQPKFICGRCYEAEIEEDICSDDAFV</sequence>
<accession>A0ACC2T7X4</accession>
<evidence type="ECO:0000313" key="2">
    <source>
        <dbReference type="Proteomes" id="UP001165960"/>
    </source>
</evidence>
<comment type="caution">
    <text evidence="1">The sequence shown here is derived from an EMBL/GenBank/DDBJ whole genome shotgun (WGS) entry which is preliminary data.</text>
</comment>